<dbReference type="STRING" id="3775.A0A1Q3C757"/>
<evidence type="ECO:0000256" key="1">
    <source>
        <dbReference type="SAM" id="MobiDB-lite"/>
    </source>
</evidence>
<organism evidence="2 3">
    <name type="scientific">Cephalotus follicularis</name>
    <name type="common">Albany pitcher plant</name>
    <dbReference type="NCBI Taxonomy" id="3775"/>
    <lineage>
        <taxon>Eukaryota</taxon>
        <taxon>Viridiplantae</taxon>
        <taxon>Streptophyta</taxon>
        <taxon>Embryophyta</taxon>
        <taxon>Tracheophyta</taxon>
        <taxon>Spermatophyta</taxon>
        <taxon>Magnoliopsida</taxon>
        <taxon>eudicotyledons</taxon>
        <taxon>Gunneridae</taxon>
        <taxon>Pentapetalae</taxon>
        <taxon>rosids</taxon>
        <taxon>fabids</taxon>
        <taxon>Oxalidales</taxon>
        <taxon>Cephalotaceae</taxon>
        <taxon>Cephalotus</taxon>
    </lineage>
</organism>
<feature type="region of interest" description="Disordered" evidence="1">
    <location>
        <begin position="1"/>
        <end position="107"/>
    </location>
</feature>
<sequence length="324" mass="36655">TDENDPSYQEMGRNLQDQKNSRAKHYMSPTLSAASKTALPRKKILAESNQSFDTHLEKTPTFDSKATPKTSNLANPNDSLFQSTPLSSQGTESHDKEQILKPYDPVTNYLSPRPKFLRYKPNRRRDVILRRENEAKEENGGLSNSACFNFGSNKDDELQSDDEFEEIEEDRGWCLRGLLKFLLVLAILVLCTSYISSMNSPTPSFSVEATDCVNASFHIIQNNVHQFVRSFEDRIHETYAKSLKAEMFSPTRQNEHINHPNSFANSLSLIRLTEEDKIESYQIGAPKVELLGEFEVGVVRSSLKVGRHSVSSEKVYGSKIQSVP</sequence>
<dbReference type="PANTHER" id="PTHR34775">
    <property type="entry name" value="TRANSMEMBRANE PROTEIN"/>
    <property type="match status" value="1"/>
</dbReference>
<feature type="compositionally biased region" description="Polar residues" evidence="1">
    <location>
        <begin position="61"/>
        <end position="91"/>
    </location>
</feature>
<feature type="non-terminal residue" evidence="2">
    <location>
        <position position="324"/>
    </location>
</feature>
<protein>
    <submittedName>
        <fullName evidence="2">Uncharacterized protein</fullName>
    </submittedName>
</protein>
<feature type="non-terminal residue" evidence="2">
    <location>
        <position position="1"/>
    </location>
</feature>
<dbReference type="OrthoDB" id="1938687at2759"/>
<accession>A0A1Q3C757</accession>
<dbReference type="PANTHER" id="PTHR34775:SF6">
    <property type="entry name" value="TRANSMEMBRANE PROTEIN"/>
    <property type="match status" value="1"/>
</dbReference>
<evidence type="ECO:0000313" key="3">
    <source>
        <dbReference type="Proteomes" id="UP000187406"/>
    </source>
</evidence>
<name>A0A1Q3C757_CEPFO</name>
<evidence type="ECO:0000313" key="2">
    <source>
        <dbReference type="EMBL" id="GAV75918.1"/>
    </source>
</evidence>
<dbReference type="InParanoid" id="A0A1Q3C757"/>
<comment type="caution">
    <text evidence="2">The sequence shown here is derived from an EMBL/GenBank/DDBJ whole genome shotgun (WGS) entry which is preliminary data.</text>
</comment>
<keyword evidence="3" id="KW-1185">Reference proteome</keyword>
<dbReference type="EMBL" id="BDDD01001434">
    <property type="protein sequence ID" value="GAV75918.1"/>
    <property type="molecule type" value="Genomic_DNA"/>
</dbReference>
<dbReference type="Proteomes" id="UP000187406">
    <property type="component" value="Unassembled WGS sequence"/>
</dbReference>
<gene>
    <name evidence="2" type="ORF">CFOL_v3_19394</name>
</gene>
<dbReference type="AlphaFoldDB" id="A0A1Q3C757"/>
<proteinExistence type="predicted"/>
<reference evidence="3" key="1">
    <citation type="submission" date="2016-04" db="EMBL/GenBank/DDBJ databases">
        <title>Cephalotus genome sequencing.</title>
        <authorList>
            <person name="Fukushima K."/>
            <person name="Hasebe M."/>
            <person name="Fang X."/>
        </authorList>
    </citation>
    <scope>NUCLEOTIDE SEQUENCE [LARGE SCALE GENOMIC DNA]</scope>
    <source>
        <strain evidence="3">cv. St1</strain>
    </source>
</reference>